<feature type="domain" description="Gnk2-homologous" evidence="16">
    <location>
        <begin position="27"/>
        <end position="131"/>
    </location>
</feature>
<evidence type="ECO:0000256" key="14">
    <source>
        <dbReference type="ARBA" id="ARBA00038393"/>
    </source>
</evidence>
<dbReference type="Gramene" id="QL12p022082:mrna">
    <property type="protein sequence ID" value="QL12p022082:mrna"/>
    <property type="gene ID" value="QL12p022082"/>
</dbReference>
<dbReference type="EMBL" id="LRBV02000012">
    <property type="status" value="NOT_ANNOTATED_CDS"/>
    <property type="molecule type" value="Genomic_DNA"/>
</dbReference>
<dbReference type="InterPro" id="IPR002902">
    <property type="entry name" value="GNK2"/>
</dbReference>
<evidence type="ECO:0000256" key="3">
    <source>
        <dbReference type="ARBA" id="ARBA00022577"/>
    </source>
</evidence>
<reference evidence="17 18" key="1">
    <citation type="journal article" date="2016" name="G3 (Bethesda)">
        <title>First Draft Assembly and Annotation of the Genome of a California Endemic Oak Quercus lobata Nee (Fagaceae).</title>
        <authorList>
            <person name="Sork V.L."/>
            <person name="Fitz-Gibbon S.T."/>
            <person name="Puiu D."/>
            <person name="Crepeau M."/>
            <person name="Gugger P.F."/>
            <person name="Sherman R."/>
            <person name="Stevens K."/>
            <person name="Langley C.H."/>
            <person name="Pellegrini M."/>
            <person name="Salzberg S.L."/>
        </authorList>
    </citation>
    <scope>NUCLEOTIDE SEQUENCE [LARGE SCALE GENOMIC DNA]</scope>
    <source>
        <strain evidence="17 18">cv. SW786</strain>
    </source>
</reference>
<evidence type="ECO:0000256" key="15">
    <source>
        <dbReference type="SAM" id="SignalP"/>
    </source>
</evidence>
<dbReference type="OMA" id="YEQYPFT"/>
<protein>
    <recommendedName>
        <fullName evidence="16">Gnk2-homologous domain-containing protein</fullName>
    </recommendedName>
</protein>
<dbReference type="Gene3D" id="3.30.430.20">
    <property type="entry name" value="Gnk2 domain, C-X8-C-X2-C motif"/>
    <property type="match status" value="1"/>
</dbReference>
<dbReference type="PANTHER" id="PTHR32080">
    <property type="entry name" value="ANTIFUNGAL PROTEIN GINKBILOBIN-2-LIKE"/>
    <property type="match status" value="1"/>
</dbReference>
<keyword evidence="3" id="KW-0295">Fungicide</keyword>
<evidence type="ECO:0000256" key="2">
    <source>
        <dbReference type="ARBA" id="ARBA00022529"/>
    </source>
</evidence>
<name>A0A7N2N3B5_QUELO</name>
<evidence type="ECO:0000256" key="9">
    <source>
        <dbReference type="ARBA" id="ARBA00022949"/>
    </source>
</evidence>
<feature type="signal peptide" evidence="15">
    <location>
        <begin position="1"/>
        <end position="23"/>
    </location>
</feature>
<proteinExistence type="inferred from homology"/>
<evidence type="ECO:0000259" key="16">
    <source>
        <dbReference type="PROSITE" id="PS51473"/>
    </source>
</evidence>
<evidence type="ECO:0000256" key="10">
    <source>
        <dbReference type="ARBA" id="ARBA00023022"/>
    </source>
</evidence>
<dbReference type="InterPro" id="IPR051378">
    <property type="entry name" value="Cell2Cell_Antifungal"/>
</dbReference>
<reference evidence="17" key="2">
    <citation type="submission" date="2021-01" db="UniProtKB">
        <authorList>
            <consortium name="EnsemblPlants"/>
        </authorList>
    </citation>
    <scope>IDENTIFICATION</scope>
</reference>
<dbReference type="GO" id="GO:0005886">
    <property type="term" value="C:plasma membrane"/>
    <property type="evidence" value="ECO:0007669"/>
    <property type="project" value="UniProtKB-SubCell"/>
</dbReference>
<accession>A0A7N2N3B5</accession>
<evidence type="ECO:0000256" key="7">
    <source>
        <dbReference type="ARBA" id="ARBA00022737"/>
    </source>
</evidence>
<dbReference type="PANTHER" id="PTHR32080:SF54">
    <property type="entry name" value="GNK2-HOMOLOGOUS DOMAIN-CONTAINING PROTEIN"/>
    <property type="match status" value="1"/>
</dbReference>
<keyword evidence="2" id="KW-0929">Antimicrobial</keyword>
<evidence type="ECO:0000256" key="8">
    <source>
        <dbReference type="ARBA" id="ARBA00022821"/>
    </source>
</evidence>
<dbReference type="Pfam" id="PF01657">
    <property type="entry name" value="Stress-antifung"/>
    <property type="match status" value="1"/>
</dbReference>
<evidence type="ECO:0000313" key="18">
    <source>
        <dbReference type="Proteomes" id="UP000594261"/>
    </source>
</evidence>
<keyword evidence="4" id="KW-0945">Host-virus interaction</keyword>
<keyword evidence="9" id="KW-0965">Cell junction</keyword>
<keyword evidence="12" id="KW-1015">Disulfide bond</keyword>
<evidence type="ECO:0000256" key="13">
    <source>
        <dbReference type="ARBA" id="ARBA00024184"/>
    </source>
</evidence>
<dbReference type="GO" id="GO:0050832">
    <property type="term" value="P:defense response to fungus"/>
    <property type="evidence" value="ECO:0007669"/>
    <property type="project" value="UniProtKB-KW"/>
</dbReference>
<keyword evidence="5 15" id="KW-0732">Signal</keyword>
<sequence>MGFPPKFIVAIIAIFWLCSIARCVPDTNVTTVLCNSGVYSQGDPFVTSLNYVVAELESVTPTYKNYDYYNISPYPNAFAYGHAACNLNITSSDCTTCLTAAKTAMFGTCKSQIGARAVLHDCNIRMCCIYPYKAIMHPSLNALIASA</sequence>
<evidence type="ECO:0000256" key="5">
    <source>
        <dbReference type="ARBA" id="ARBA00022729"/>
    </source>
</evidence>
<evidence type="ECO:0000313" key="17">
    <source>
        <dbReference type="EnsemblPlants" id="QL12p022082:mrna"/>
    </source>
</evidence>
<organism evidence="17 18">
    <name type="scientific">Quercus lobata</name>
    <name type="common">Valley oak</name>
    <dbReference type="NCBI Taxonomy" id="97700"/>
    <lineage>
        <taxon>Eukaryota</taxon>
        <taxon>Viridiplantae</taxon>
        <taxon>Streptophyta</taxon>
        <taxon>Embryophyta</taxon>
        <taxon>Tracheophyta</taxon>
        <taxon>Spermatophyta</taxon>
        <taxon>Magnoliopsida</taxon>
        <taxon>eudicotyledons</taxon>
        <taxon>Gunneridae</taxon>
        <taxon>Pentapetalae</taxon>
        <taxon>rosids</taxon>
        <taxon>fabids</taxon>
        <taxon>Fagales</taxon>
        <taxon>Fagaceae</taxon>
        <taxon>Quercus</taxon>
    </lineage>
</organism>
<dbReference type="GO" id="GO:0005537">
    <property type="term" value="F:D-mannose binding"/>
    <property type="evidence" value="ECO:0007669"/>
    <property type="project" value="UniProtKB-KW"/>
</dbReference>
<dbReference type="InterPro" id="IPR038408">
    <property type="entry name" value="GNK2_sf"/>
</dbReference>
<comment type="similarity">
    <text evidence="14">Belongs to the cysteine-rich repeat secretory protein family. Plasmodesmata-located proteins (PDLD) subfamily.</text>
</comment>
<evidence type="ECO:0000256" key="4">
    <source>
        <dbReference type="ARBA" id="ARBA00022581"/>
    </source>
</evidence>
<keyword evidence="10" id="KW-0044">Antibiotic</keyword>
<dbReference type="GO" id="GO:0009506">
    <property type="term" value="C:plasmodesma"/>
    <property type="evidence" value="ECO:0007669"/>
    <property type="project" value="UniProtKB-SubCell"/>
</dbReference>
<dbReference type="GO" id="GO:0042742">
    <property type="term" value="P:defense response to bacterium"/>
    <property type="evidence" value="ECO:0007669"/>
    <property type="project" value="UniProtKB-KW"/>
</dbReference>
<feature type="chain" id="PRO_5029617487" description="Gnk2-homologous domain-containing protein" evidence="15">
    <location>
        <begin position="24"/>
        <end position="147"/>
    </location>
</feature>
<dbReference type="FunFam" id="3.30.430.20:FF:000023">
    <property type="entry name" value="Antifungal protein ginkbilobin-2"/>
    <property type="match status" value="1"/>
</dbReference>
<keyword evidence="6" id="KW-0430">Lectin</keyword>
<keyword evidence="8" id="KW-0611">Plant defense</keyword>
<evidence type="ECO:0000256" key="1">
    <source>
        <dbReference type="ARBA" id="ARBA00004251"/>
    </source>
</evidence>
<dbReference type="GO" id="GO:0031640">
    <property type="term" value="P:killing of cells of another organism"/>
    <property type="evidence" value="ECO:0007669"/>
    <property type="project" value="UniProtKB-KW"/>
</dbReference>
<dbReference type="EnsemblPlants" id="QL12p022082:mrna">
    <property type="protein sequence ID" value="QL12p022082:mrna"/>
    <property type="gene ID" value="QL12p022082"/>
</dbReference>
<keyword evidence="11" id="KW-0465">Mannose-binding</keyword>
<dbReference type="PROSITE" id="PS51473">
    <property type="entry name" value="GNK2"/>
    <property type="match status" value="1"/>
</dbReference>
<dbReference type="AlphaFoldDB" id="A0A7N2N3B5"/>
<keyword evidence="18" id="KW-1185">Reference proteome</keyword>
<dbReference type="InParanoid" id="A0A7N2N3B5"/>
<evidence type="ECO:0000256" key="6">
    <source>
        <dbReference type="ARBA" id="ARBA00022734"/>
    </source>
</evidence>
<dbReference type="Proteomes" id="UP000594261">
    <property type="component" value="Chromosome 12"/>
</dbReference>
<comment type="subcellular location">
    <subcellularLocation>
        <location evidence="13">Cell junction</location>
        <location evidence="13">Plasmodesma</location>
    </subcellularLocation>
    <subcellularLocation>
        <location evidence="1">Cell membrane</location>
        <topology evidence="1">Single-pass type I membrane protein</topology>
    </subcellularLocation>
</comment>
<keyword evidence="7" id="KW-0677">Repeat</keyword>
<dbReference type="CDD" id="cd23509">
    <property type="entry name" value="Gnk2-like"/>
    <property type="match status" value="1"/>
</dbReference>
<evidence type="ECO:0000256" key="12">
    <source>
        <dbReference type="ARBA" id="ARBA00023157"/>
    </source>
</evidence>
<evidence type="ECO:0000256" key="11">
    <source>
        <dbReference type="ARBA" id="ARBA00023035"/>
    </source>
</evidence>